<dbReference type="FunFam" id="3.30.300.20:FF:000003">
    <property type="entry name" value="GTPase Era"/>
    <property type="match status" value="1"/>
</dbReference>
<dbReference type="PROSITE" id="PS50823">
    <property type="entry name" value="KH_TYPE_2"/>
    <property type="match status" value="1"/>
</dbReference>
<dbReference type="InterPro" id="IPR009019">
    <property type="entry name" value="KH_sf_prok-type"/>
</dbReference>
<dbReference type="SUPFAM" id="SSF54814">
    <property type="entry name" value="Prokaryotic type KH domain (KH-domain type II)"/>
    <property type="match status" value="1"/>
</dbReference>
<evidence type="ECO:0000256" key="1">
    <source>
        <dbReference type="ARBA" id="ARBA00007921"/>
    </source>
</evidence>
<keyword evidence="7" id="KW-0472">Membrane</keyword>
<evidence type="ECO:0000259" key="11">
    <source>
        <dbReference type="PROSITE" id="PS51713"/>
    </source>
</evidence>
<dbReference type="AlphaFoldDB" id="A0A7G1QAJ5"/>
<dbReference type="NCBIfam" id="TIGR00231">
    <property type="entry name" value="small_GTP"/>
    <property type="match status" value="1"/>
</dbReference>
<dbReference type="GO" id="GO:0000028">
    <property type="term" value="P:ribosomal small subunit assembly"/>
    <property type="evidence" value="ECO:0007669"/>
    <property type="project" value="TreeGrafter"/>
</dbReference>
<keyword evidence="6 7" id="KW-0342">GTP-binding</keyword>
<dbReference type="GO" id="GO:0005829">
    <property type="term" value="C:cytosol"/>
    <property type="evidence" value="ECO:0007669"/>
    <property type="project" value="TreeGrafter"/>
</dbReference>
<dbReference type="InterPro" id="IPR006073">
    <property type="entry name" value="GTP-bd"/>
</dbReference>
<keyword evidence="4 7" id="KW-0547">Nucleotide-binding</keyword>
<gene>
    <name evidence="7 12" type="primary">era</name>
    <name evidence="12" type="ORF">NSCAC_1245</name>
</gene>
<accession>A0A7G1QAJ5</accession>
<evidence type="ECO:0000256" key="7">
    <source>
        <dbReference type="HAMAP-Rule" id="MF_00367"/>
    </source>
</evidence>
<dbReference type="Proteomes" id="UP000516072">
    <property type="component" value="Chromosome"/>
</dbReference>
<keyword evidence="7" id="KW-0963">Cytoplasm</keyword>
<dbReference type="InterPro" id="IPR015946">
    <property type="entry name" value="KH_dom-like_a/b"/>
</dbReference>
<comment type="similarity">
    <text evidence="1 7 8 9">Belongs to the TRAFAC class TrmE-Era-EngA-EngB-Septin-like GTPase superfamily. Era GTPase family.</text>
</comment>
<dbReference type="InterPro" id="IPR005662">
    <property type="entry name" value="GTPase_Era-like"/>
</dbReference>
<dbReference type="GO" id="GO:0043024">
    <property type="term" value="F:ribosomal small subunit binding"/>
    <property type="evidence" value="ECO:0007669"/>
    <property type="project" value="TreeGrafter"/>
</dbReference>
<dbReference type="SUPFAM" id="SSF52540">
    <property type="entry name" value="P-loop containing nucleoside triphosphate hydrolases"/>
    <property type="match status" value="1"/>
</dbReference>
<dbReference type="Gene3D" id="3.30.300.20">
    <property type="match status" value="1"/>
</dbReference>
<feature type="region of interest" description="G4" evidence="8">
    <location>
        <begin position="130"/>
        <end position="133"/>
    </location>
</feature>
<sequence>MQHQSVEENILTSCGYVALIGRPNVGKSSLLNRMLGQKISITAYRPQTTRHRILGIKTFINTQIIYIDTPGVQKKEYRTINNYLNKVANSTLGEADIILFLVEAHRFTQDDELILEILKDIQAPILLVLNKIDRITQKHDLLPCIEFFTKKHNFKEVIPISAQKGDNLPALERRVAELLPKRSFIYPEDQVTNCSERFLAAELIREKLTRHLGQELPYAITVSIESFEQDREICRIAAVIYVERLGQKAIVIGKQGLGLKQIGYESRVAMEKMLDSKVYLKLWVKVCEGWSDNKHLLHKLGYSNDPAYLSTII</sequence>
<evidence type="ECO:0000256" key="4">
    <source>
        <dbReference type="ARBA" id="ARBA00022741"/>
    </source>
</evidence>
<evidence type="ECO:0000259" key="10">
    <source>
        <dbReference type="PROSITE" id="PS50823"/>
    </source>
</evidence>
<organism evidence="12 13">
    <name type="scientific">Candidatus Nitrosacidococcus tergens</name>
    <dbReference type="NCBI Taxonomy" id="553981"/>
    <lineage>
        <taxon>Bacteria</taxon>
        <taxon>Pseudomonadati</taxon>
        <taxon>Pseudomonadota</taxon>
        <taxon>Gammaproteobacteria</taxon>
        <taxon>Chromatiales</taxon>
        <taxon>Chromatiaceae</taxon>
        <taxon>Candidatus Nitrosacidococcus</taxon>
    </lineage>
</organism>
<feature type="region of interest" description="G5" evidence="8">
    <location>
        <begin position="160"/>
        <end position="162"/>
    </location>
</feature>
<dbReference type="NCBIfam" id="NF000908">
    <property type="entry name" value="PRK00089.1"/>
    <property type="match status" value="1"/>
</dbReference>
<keyword evidence="13" id="KW-1185">Reference proteome</keyword>
<keyword evidence="7" id="KW-1003">Cell membrane</keyword>
<dbReference type="InterPro" id="IPR030388">
    <property type="entry name" value="G_ERA_dom"/>
</dbReference>
<protein>
    <recommendedName>
        <fullName evidence="2 7">GTPase Era</fullName>
    </recommendedName>
</protein>
<evidence type="ECO:0000256" key="8">
    <source>
        <dbReference type="PROSITE-ProRule" id="PRU01050"/>
    </source>
</evidence>
<dbReference type="Pfam" id="PF01926">
    <property type="entry name" value="MMR_HSR1"/>
    <property type="match status" value="1"/>
</dbReference>
<dbReference type="RefSeq" id="WP_197743950.1">
    <property type="nucleotide sequence ID" value="NZ_LR778175.1"/>
</dbReference>
<keyword evidence="5 7" id="KW-0694">RNA-binding</keyword>
<dbReference type="EMBL" id="LR778175">
    <property type="protein sequence ID" value="CAB1276586.1"/>
    <property type="molecule type" value="Genomic_DNA"/>
</dbReference>
<comment type="subunit">
    <text evidence="7">Monomer.</text>
</comment>
<dbReference type="PANTHER" id="PTHR42698:SF1">
    <property type="entry name" value="GTPASE ERA, MITOCHONDRIAL"/>
    <property type="match status" value="1"/>
</dbReference>
<feature type="domain" description="KH type-2" evidence="10">
    <location>
        <begin position="212"/>
        <end position="288"/>
    </location>
</feature>
<evidence type="ECO:0000256" key="3">
    <source>
        <dbReference type="ARBA" id="ARBA00022517"/>
    </source>
</evidence>
<feature type="domain" description="Era-type G" evidence="11">
    <location>
        <begin position="13"/>
        <end position="181"/>
    </location>
</feature>
<feature type="region of interest" description="G3" evidence="8">
    <location>
        <begin position="68"/>
        <end position="71"/>
    </location>
</feature>
<name>A0A7G1QAJ5_9GAMM</name>
<feature type="binding site" evidence="7">
    <location>
        <begin position="68"/>
        <end position="72"/>
    </location>
    <ligand>
        <name>GTP</name>
        <dbReference type="ChEBI" id="CHEBI:37565"/>
    </ligand>
</feature>
<evidence type="ECO:0000256" key="5">
    <source>
        <dbReference type="ARBA" id="ARBA00022884"/>
    </source>
</evidence>
<comment type="function">
    <text evidence="7">An essential GTPase that binds both GDP and GTP, with rapid nucleotide exchange. Plays a role in 16S rRNA processing and 30S ribosomal subunit biogenesis and possibly also in cell cycle regulation and energy metabolism.</text>
</comment>
<dbReference type="CDD" id="cd04163">
    <property type="entry name" value="Era"/>
    <property type="match status" value="1"/>
</dbReference>
<dbReference type="HAMAP" id="MF_00367">
    <property type="entry name" value="GTPase_Era"/>
    <property type="match status" value="1"/>
</dbReference>
<evidence type="ECO:0000313" key="12">
    <source>
        <dbReference type="EMBL" id="CAB1276586.1"/>
    </source>
</evidence>
<feature type="region of interest" description="G1" evidence="8">
    <location>
        <begin position="21"/>
        <end position="28"/>
    </location>
</feature>
<keyword evidence="7" id="KW-0699">rRNA-binding</keyword>
<feature type="binding site" evidence="7">
    <location>
        <begin position="130"/>
        <end position="133"/>
    </location>
    <ligand>
        <name>GTP</name>
        <dbReference type="ChEBI" id="CHEBI:37565"/>
    </ligand>
</feature>
<evidence type="ECO:0000256" key="2">
    <source>
        <dbReference type="ARBA" id="ARBA00020484"/>
    </source>
</evidence>
<evidence type="ECO:0000256" key="6">
    <source>
        <dbReference type="ARBA" id="ARBA00023134"/>
    </source>
</evidence>
<evidence type="ECO:0000313" key="13">
    <source>
        <dbReference type="Proteomes" id="UP000516072"/>
    </source>
</evidence>
<dbReference type="CDD" id="cd22534">
    <property type="entry name" value="KH-II_Era"/>
    <property type="match status" value="1"/>
</dbReference>
<feature type="region of interest" description="G2" evidence="8">
    <location>
        <begin position="47"/>
        <end position="51"/>
    </location>
</feature>
<proteinExistence type="inferred from homology"/>
<feature type="binding site" evidence="7">
    <location>
        <begin position="21"/>
        <end position="28"/>
    </location>
    <ligand>
        <name>GTP</name>
        <dbReference type="ChEBI" id="CHEBI:37565"/>
    </ligand>
</feature>
<dbReference type="PROSITE" id="PS51713">
    <property type="entry name" value="G_ERA"/>
    <property type="match status" value="1"/>
</dbReference>
<dbReference type="GO" id="GO:0005525">
    <property type="term" value="F:GTP binding"/>
    <property type="evidence" value="ECO:0007669"/>
    <property type="project" value="UniProtKB-UniRule"/>
</dbReference>
<dbReference type="Pfam" id="PF07650">
    <property type="entry name" value="KH_2"/>
    <property type="match status" value="1"/>
</dbReference>
<dbReference type="GO" id="GO:0003924">
    <property type="term" value="F:GTPase activity"/>
    <property type="evidence" value="ECO:0007669"/>
    <property type="project" value="UniProtKB-UniRule"/>
</dbReference>
<dbReference type="NCBIfam" id="TIGR00436">
    <property type="entry name" value="era"/>
    <property type="match status" value="1"/>
</dbReference>
<dbReference type="InterPro" id="IPR027417">
    <property type="entry name" value="P-loop_NTPase"/>
</dbReference>
<dbReference type="InterPro" id="IPR005225">
    <property type="entry name" value="Small_GTP-bd"/>
</dbReference>
<comment type="subcellular location">
    <subcellularLocation>
        <location evidence="7">Cytoplasm</location>
    </subcellularLocation>
    <subcellularLocation>
        <location evidence="7">Cell membrane</location>
        <topology evidence="7">Peripheral membrane protein</topology>
    </subcellularLocation>
</comment>
<dbReference type="PANTHER" id="PTHR42698">
    <property type="entry name" value="GTPASE ERA"/>
    <property type="match status" value="1"/>
</dbReference>
<dbReference type="FunFam" id="3.40.50.300:FF:000094">
    <property type="entry name" value="GTPase Era"/>
    <property type="match status" value="1"/>
</dbReference>
<dbReference type="Gene3D" id="3.40.50.300">
    <property type="entry name" value="P-loop containing nucleotide triphosphate hydrolases"/>
    <property type="match status" value="1"/>
</dbReference>
<dbReference type="KEGG" id="ntg:NSCAC_1245"/>
<reference evidence="12 13" key="1">
    <citation type="submission" date="2020-03" db="EMBL/GenBank/DDBJ databases">
        <authorList>
            <person name="Picone N."/>
        </authorList>
    </citation>
    <scope>NUCLEOTIDE SEQUENCE [LARGE SCALE GENOMIC DNA]</scope>
    <source>
        <strain evidence="12">NSCAC1</strain>
    </source>
</reference>
<evidence type="ECO:0000256" key="9">
    <source>
        <dbReference type="RuleBase" id="RU003761"/>
    </source>
</evidence>
<dbReference type="InterPro" id="IPR004044">
    <property type="entry name" value="KH_dom_type_2"/>
</dbReference>
<dbReference type="GO" id="GO:0070181">
    <property type="term" value="F:small ribosomal subunit rRNA binding"/>
    <property type="evidence" value="ECO:0007669"/>
    <property type="project" value="UniProtKB-UniRule"/>
</dbReference>
<dbReference type="GO" id="GO:0005886">
    <property type="term" value="C:plasma membrane"/>
    <property type="evidence" value="ECO:0007669"/>
    <property type="project" value="UniProtKB-SubCell"/>
</dbReference>
<keyword evidence="3 7" id="KW-0690">Ribosome biogenesis</keyword>